<gene>
    <name evidence="2" type="ORF">E5676_scaffold237G001540</name>
    <name evidence="1" type="ORF">E6C27_scaffold36G002380</name>
</gene>
<dbReference type="Proteomes" id="UP000321393">
    <property type="component" value="Unassembled WGS sequence"/>
</dbReference>
<organism evidence="2 4">
    <name type="scientific">Cucumis melo var. makuwa</name>
    <name type="common">Oriental melon</name>
    <dbReference type="NCBI Taxonomy" id="1194695"/>
    <lineage>
        <taxon>Eukaryota</taxon>
        <taxon>Viridiplantae</taxon>
        <taxon>Streptophyta</taxon>
        <taxon>Embryophyta</taxon>
        <taxon>Tracheophyta</taxon>
        <taxon>Spermatophyta</taxon>
        <taxon>Magnoliopsida</taxon>
        <taxon>eudicotyledons</taxon>
        <taxon>Gunneridae</taxon>
        <taxon>Pentapetalae</taxon>
        <taxon>rosids</taxon>
        <taxon>fabids</taxon>
        <taxon>Cucurbitales</taxon>
        <taxon>Cucurbitaceae</taxon>
        <taxon>Benincaseae</taxon>
        <taxon>Cucumis</taxon>
    </lineage>
</organism>
<protein>
    <submittedName>
        <fullName evidence="2">Uncharacterized protein</fullName>
    </submittedName>
</protein>
<evidence type="ECO:0000313" key="1">
    <source>
        <dbReference type="EMBL" id="KAA0038038.1"/>
    </source>
</evidence>
<proteinExistence type="predicted"/>
<reference evidence="3 4" key="1">
    <citation type="submission" date="2019-08" db="EMBL/GenBank/DDBJ databases">
        <title>Draft genome sequences of two oriental melons (Cucumis melo L. var makuwa).</title>
        <authorList>
            <person name="Kwon S.-Y."/>
        </authorList>
    </citation>
    <scope>NUCLEOTIDE SEQUENCE [LARGE SCALE GENOMIC DNA]</scope>
    <source>
        <strain evidence="4">cv. Chang Bougi</strain>
        <strain evidence="3">cv. SW 3</strain>
        <tissue evidence="2">Leaf</tissue>
    </source>
</reference>
<dbReference type="OrthoDB" id="1878503at2759"/>
<dbReference type="EMBL" id="SSTE01018788">
    <property type="protein sequence ID" value="KAA0038038.1"/>
    <property type="molecule type" value="Genomic_DNA"/>
</dbReference>
<dbReference type="Proteomes" id="UP000321947">
    <property type="component" value="Unassembled WGS sequence"/>
</dbReference>
<comment type="caution">
    <text evidence="2">The sequence shown here is derived from an EMBL/GenBank/DDBJ whole genome shotgun (WGS) entry which is preliminary data.</text>
</comment>
<evidence type="ECO:0000313" key="3">
    <source>
        <dbReference type="Proteomes" id="UP000321393"/>
    </source>
</evidence>
<accession>A0A5D3DAM3</accession>
<name>A0A5D3DAM3_CUCMM</name>
<dbReference type="EMBL" id="SSTD01006251">
    <property type="protein sequence ID" value="TYK20564.1"/>
    <property type="molecule type" value="Genomic_DNA"/>
</dbReference>
<sequence>MVIDESSGNGSGDNNFYGVLDEVLDVQYPMERCVWLFKLEDVENEQMNVLEIVVEHRVDEYIEDDTMCWSDINLTMVERSVVRPIADDFIDNGDEQLSHQIGSSSDE</sequence>
<evidence type="ECO:0000313" key="4">
    <source>
        <dbReference type="Proteomes" id="UP000321947"/>
    </source>
</evidence>
<evidence type="ECO:0000313" key="2">
    <source>
        <dbReference type="EMBL" id="TYK20564.1"/>
    </source>
</evidence>
<dbReference type="AlphaFoldDB" id="A0A5D3DAM3"/>